<protein>
    <recommendedName>
        <fullName evidence="10">Small ribosomal subunit protein eS1</fullName>
    </recommendedName>
</protein>
<accession>A0AAD7PN23</accession>
<keyword evidence="9 10" id="KW-0687">Ribonucleoprotein</keyword>
<keyword evidence="10" id="KW-0963">Cytoplasm</keyword>
<comment type="caution">
    <text evidence="10">Lacks conserved residue(s) required for the propagation of feature annotation.</text>
</comment>
<dbReference type="InterPro" id="IPR004837">
    <property type="entry name" value="NaCa_Exmemb"/>
</dbReference>
<dbReference type="InterPro" id="IPR001593">
    <property type="entry name" value="Ribosomal_eS1"/>
</dbReference>
<keyword evidence="3" id="KW-0050">Antiport</keyword>
<dbReference type="PANTHER" id="PTHR31503">
    <property type="entry name" value="VACUOLAR CALCIUM ION TRANSPORTER"/>
    <property type="match status" value="1"/>
</dbReference>
<evidence type="ECO:0000256" key="3">
    <source>
        <dbReference type="ARBA" id="ARBA00022449"/>
    </source>
</evidence>
<keyword evidence="14" id="KW-1185">Reference proteome</keyword>
<dbReference type="PANTHER" id="PTHR31503:SF1">
    <property type="entry name" value="VACUOLAR CATION_PROTON EXCHANGER 3"/>
    <property type="match status" value="1"/>
</dbReference>
<dbReference type="GO" id="GO:0006874">
    <property type="term" value="P:intracellular calcium ion homeostasis"/>
    <property type="evidence" value="ECO:0007669"/>
    <property type="project" value="TreeGrafter"/>
</dbReference>
<evidence type="ECO:0000256" key="1">
    <source>
        <dbReference type="ARBA" id="ARBA00004127"/>
    </source>
</evidence>
<evidence type="ECO:0000256" key="4">
    <source>
        <dbReference type="ARBA" id="ARBA00022692"/>
    </source>
</evidence>
<gene>
    <name evidence="13" type="ORF">O6P43_016609</name>
</gene>
<keyword evidence="2" id="KW-0813">Transport</keyword>
<evidence type="ECO:0000256" key="7">
    <source>
        <dbReference type="ARBA" id="ARBA00023065"/>
    </source>
</evidence>
<evidence type="ECO:0000256" key="6">
    <source>
        <dbReference type="ARBA" id="ARBA00022989"/>
    </source>
</evidence>
<name>A0AAD7PN23_QUISA</name>
<dbReference type="GO" id="GO:0009705">
    <property type="term" value="C:plant-type vacuole membrane"/>
    <property type="evidence" value="ECO:0007669"/>
    <property type="project" value="TreeGrafter"/>
</dbReference>
<organism evidence="13 14">
    <name type="scientific">Quillaja saponaria</name>
    <name type="common">Soap bark tree</name>
    <dbReference type="NCBI Taxonomy" id="32244"/>
    <lineage>
        <taxon>Eukaryota</taxon>
        <taxon>Viridiplantae</taxon>
        <taxon>Streptophyta</taxon>
        <taxon>Embryophyta</taxon>
        <taxon>Tracheophyta</taxon>
        <taxon>Spermatophyta</taxon>
        <taxon>Magnoliopsida</taxon>
        <taxon>eudicotyledons</taxon>
        <taxon>Gunneridae</taxon>
        <taxon>Pentapetalae</taxon>
        <taxon>rosids</taxon>
        <taxon>fabids</taxon>
        <taxon>Fabales</taxon>
        <taxon>Quillajaceae</taxon>
        <taxon>Quillaja</taxon>
    </lineage>
</organism>
<feature type="domain" description="Sodium/calcium exchanger membrane region" evidence="12">
    <location>
        <begin position="92"/>
        <end position="249"/>
    </location>
</feature>
<dbReference type="InterPro" id="IPR004713">
    <property type="entry name" value="CaH_exchang"/>
</dbReference>
<evidence type="ECO:0000313" key="13">
    <source>
        <dbReference type="EMBL" id="KAJ7961242.1"/>
    </source>
</evidence>
<sequence>MGSRQDQAWLLESRNLKGSSREIKHRRATHNMSSSSLLKKSVLKLVSKVQCGLVRNVLANLQEVILGNKLSVPFPAIPLAINALCYGFGKPWIFAWSLLGLTPLAERVSFLTEQIAYFTRPTVGGLLNATCGTATELIIEIFALRRHKIDMVKYSLLGSVLSNLLLVLGTSHFCGGIANLRSEQKYDRRQADVNSLLLLLPLLCNLLPLLFKYAGASAALSADSTVYMSRASSVVVLIAYFSYLLFQLWTHRQLFEAQDENEDADSSEEEAVMIGFWSGFAWLVGMTVIIRLLSEFVVSTIEVNIKAPSVFQVKNVGKILVTRTQGTKIASKGLKHRVFEISLADHQGDEDHAYRKTRLRAEDVQGRNVLTNFWDMDFTTDKLRSLVRKWQTLIEAHVDVKTTDSYTLRMFCIGFTKRRPNQVKRSCHAQSCQIRQIRFKMREIMTNQATSCDLKELVRKFIPEMIGKEIEKATTSIYPLQNVFIRKVKILKAPKFDLGKLMEVHGDYSEDVGVKVDWPADEILAEAVPTEVVGA</sequence>
<keyword evidence="7" id="KW-0406">Ion transport</keyword>
<evidence type="ECO:0000256" key="8">
    <source>
        <dbReference type="ARBA" id="ARBA00023136"/>
    </source>
</evidence>
<dbReference type="GO" id="GO:0003735">
    <property type="term" value="F:structural constituent of ribosome"/>
    <property type="evidence" value="ECO:0007669"/>
    <property type="project" value="UniProtKB-UniRule"/>
</dbReference>
<comment type="similarity">
    <text evidence="10">Belongs to the eukaryotic ribosomal protein eS1 family.</text>
</comment>
<evidence type="ECO:0000256" key="9">
    <source>
        <dbReference type="ARBA" id="ARBA00023274"/>
    </source>
</evidence>
<dbReference type="InterPro" id="IPR027500">
    <property type="entry name" value="Ribosomal_eS1_euk"/>
</dbReference>
<dbReference type="HAMAP" id="MF_03122">
    <property type="entry name" value="Ribosomal_eS1_euk"/>
    <property type="match status" value="1"/>
</dbReference>
<evidence type="ECO:0000256" key="5">
    <source>
        <dbReference type="ARBA" id="ARBA00022980"/>
    </source>
</evidence>
<keyword evidence="5 10" id="KW-0689">Ribosomal protein</keyword>
<keyword evidence="6 11" id="KW-1133">Transmembrane helix</keyword>
<dbReference type="KEGG" id="qsa:O6P43_016609"/>
<dbReference type="GO" id="GO:0012505">
    <property type="term" value="C:endomembrane system"/>
    <property type="evidence" value="ECO:0007669"/>
    <property type="project" value="UniProtKB-SubCell"/>
</dbReference>
<dbReference type="Gene3D" id="1.20.1420.30">
    <property type="entry name" value="NCX, central ion-binding region"/>
    <property type="match status" value="1"/>
</dbReference>
<dbReference type="FunFam" id="1.20.1420.30:FF:000020">
    <property type="entry name" value="Vacuolar cation/proton exchanger"/>
    <property type="match status" value="1"/>
</dbReference>
<reference evidence="13" key="1">
    <citation type="journal article" date="2023" name="Science">
        <title>Elucidation of the pathway for biosynthesis of saponin adjuvants from the soapbark tree.</title>
        <authorList>
            <person name="Reed J."/>
            <person name="Orme A."/>
            <person name="El-Demerdash A."/>
            <person name="Owen C."/>
            <person name="Martin L.B.B."/>
            <person name="Misra R.C."/>
            <person name="Kikuchi S."/>
            <person name="Rejzek M."/>
            <person name="Martin A.C."/>
            <person name="Harkess A."/>
            <person name="Leebens-Mack J."/>
            <person name="Louveau T."/>
            <person name="Stephenson M.J."/>
            <person name="Osbourn A."/>
        </authorList>
    </citation>
    <scope>NUCLEOTIDE SEQUENCE</scope>
    <source>
        <strain evidence="13">S10</strain>
    </source>
</reference>
<evidence type="ECO:0000256" key="10">
    <source>
        <dbReference type="HAMAP-Rule" id="MF_03122"/>
    </source>
</evidence>
<dbReference type="Proteomes" id="UP001163823">
    <property type="component" value="Chromosome 7"/>
</dbReference>
<dbReference type="EMBL" id="JARAOO010000007">
    <property type="protein sequence ID" value="KAJ7961242.1"/>
    <property type="molecule type" value="Genomic_DNA"/>
</dbReference>
<evidence type="ECO:0000313" key="14">
    <source>
        <dbReference type="Proteomes" id="UP001163823"/>
    </source>
</evidence>
<keyword evidence="4 11" id="KW-0812">Transmembrane</keyword>
<feature type="transmembrane region" description="Helical" evidence="11">
    <location>
        <begin position="231"/>
        <end position="251"/>
    </location>
</feature>
<dbReference type="Pfam" id="PF01699">
    <property type="entry name" value="Na_Ca_ex"/>
    <property type="match status" value="1"/>
</dbReference>
<evidence type="ECO:0000259" key="12">
    <source>
        <dbReference type="Pfam" id="PF01699"/>
    </source>
</evidence>
<proteinExistence type="inferred from homology"/>
<comment type="subunit">
    <text evidence="10">Component of the small ribosomal subunit. Mature ribosomes consist of a small (40S) and a large (60S) subunit. The 40S subunit contains about 33 different proteins and 1 molecule of RNA (18S). The 60S subunit contains about 49 different proteins and 3 molecules of RNA (25S, 5.8S and 5S).</text>
</comment>
<feature type="transmembrane region" description="Helical" evidence="11">
    <location>
        <begin position="271"/>
        <end position="293"/>
    </location>
</feature>
<keyword evidence="8 11" id="KW-0472">Membrane</keyword>
<feature type="transmembrane region" description="Helical" evidence="11">
    <location>
        <begin position="154"/>
        <end position="173"/>
    </location>
</feature>
<dbReference type="GO" id="GO:0006412">
    <property type="term" value="P:translation"/>
    <property type="evidence" value="ECO:0007669"/>
    <property type="project" value="UniProtKB-UniRule"/>
</dbReference>
<dbReference type="GO" id="GO:0015369">
    <property type="term" value="F:calcium:proton antiporter activity"/>
    <property type="evidence" value="ECO:0007669"/>
    <property type="project" value="UniProtKB-ARBA"/>
</dbReference>
<feature type="transmembrane region" description="Helical" evidence="11">
    <location>
        <begin position="193"/>
        <end position="211"/>
    </location>
</feature>
<dbReference type="AlphaFoldDB" id="A0AAD7PN23"/>
<dbReference type="InterPro" id="IPR044880">
    <property type="entry name" value="NCX_ion-bd_dom_sf"/>
</dbReference>
<dbReference type="SMART" id="SM01397">
    <property type="entry name" value="Ribosomal_S3Ae"/>
    <property type="match status" value="1"/>
</dbReference>
<dbReference type="GO" id="GO:0022627">
    <property type="term" value="C:cytosolic small ribosomal subunit"/>
    <property type="evidence" value="ECO:0007669"/>
    <property type="project" value="UniProtKB-UniRule"/>
</dbReference>
<dbReference type="Pfam" id="PF01015">
    <property type="entry name" value="Ribosomal_S3Ae"/>
    <property type="match status" value="1"/>
</dbReference>
<evidence type="ECO:0000256" key="11">
    <source>
        <dbReference type="SAM" id="Phobius"/>
    </source>
</evidence>
<comment type="caution">
    <text evidence="13">The sequence shown here is derived from an EMBL/GenBank/DDBJ whole genome shotgun (WGS) entry which is preliminary data.</text>
</comment>
<comment type="subcellular location">
    <subcellularLocation>
        <location evidence="10">Cytoplasm</location>
    </subcellularLocation>
    <subcellularLocation>
        <location evidence="1">Endomembrane system</location>
        <topology evidence="1">Multi-pass membrane protein</topology>
    </subcellularLocation>
</comment>
<evidence type="ECO:0000256" key="2">
    <source>
        <dbReference type="ARBA" id="ARBA00022448"/>
    </source>
</evidence>